<organism evidence="7 8">
    <name type="scientific">Tahibacter harae</name>
    <dbReference type="NCBI Taxonomy" id="2963937"/>
    <lineage>
        <taxon>Bacteria</taxon>
        <taxon>Pseudomonadati</taxon>
        <taxon>Pseudomonadota</taxon>
        <taxon>Gammaproteobacteria</taxon>
        <taxon>Lysobacterales</taxon>
        <taxon>Rhodanobacteraceae</taxon>
        <taxon>Tahibacter</taxon>
    </lineage>
</organism>
<comment type="subcellular location">
    <subcellularLocation>
        <location evidence="1">Cell membrane</location>
        <topology evidence="1">Multi-pass membrane protein</topology>
    </subcellularLocation>
</comment>
<keyword evidence="8" id="KW-1185">Reference proteome</keyword>
<evidence type="ECO:0000256" key="2">
    <source>
        <dbReference type="ARBA" id="ARBA00022475"/>
    </source>
</evidence>
<dbReference type="Pfam" id="PF03899">
    <property type="entry name" value="ATP-synt_I"/>
    <property type="match status" value="1"/>
</dbReference>
<proteinExistence type="predicted"/>
<evidence type="ECO:0000256" key="3">
    <source>
        <dbReference type="ARBA" id="ARBA00022692"/>
    </source>
</evidence>
<evidence type="ECO:0000256" key="4">
    <source>
        <dbReference type="ARBA" id="ARBA00022989"/>
    </source>
</evidence>
<sequence length="112" mass="11615">MATRIVFAQAGVSLLMALLFLAQGWRPATGALAGGVLVALGTALLAARMFRGNAISGAAAFWGLLLGTLLKWALLVGGLFGLLAVWRLPPLAVITGFTAALLMHLAGLRFKE</sequence>
<gene>
    <name evidence="7" type="ORF">NM961_05525</name>
</gene>
<evidence type="ECO:0000256" key="1">
    <source>
        <dbReference type="ARBA" id="ARBA00004651"/>
    </source>
</evidence>
<keyword evidence="3 6" id="KW-0812">Transmembrane</keyword>
<accession>A0ABT1QPF2</accession>
<comment type="caution">
    <text evidence="7">The sequence shown here is derived from an EMBL/GenBank/DDBJ whole genome shotgun (WGS) entry which is preliminary data.</text>
</comment>
<dbReference type="Proteomes" id="UP001165498">
    <property type="component" value="Unassembled WGS sequence"/>
</dbReference>
<evidence type="ECO:0000313" key="7">
    <source>
        <dbReference type="EMBL" id="MCQ4164166.1"/>
    </source>
</evidence>
<reference evidence="7" key="1">
    <citation type="submission" date="2022-07" db="EMBL/GenBank/DDBJ databases">
        <title>Tahibacter sp., a new gammaproteobacterium isolated from the silt sample collected at pig farm.</title>
        <authorList>
            <person name="Chen H."/>
        </authorList>
    </citation>
    <scope>NUCLEOTIDE SEQUENCE</scope>
    <source>
        <strain evidence="7">P2K</strain>
    </source>
</reference>
<keyword evidence="4 6" id="KW-1133">Transmembrane helix</keyword>
<evidence type="ECO:0000256" key="6">
    <source>
        <dbReference type="SAM" id="Phobius"/>
    </source>
</evidence>
<dbReference type="RefSeq" id="WP_255913091.1">
    <property type="nucleotide sequence ID" value="NZ_JANFQO010000004.1"/>
</dbReference>
<evidence type="ECO:0000313" key="8">
    <source>
        <dbReference type="Proteomes" id="UP001165498"/>
    </source>
</evidence>
<keyword evidence="2" id="KW-1003">Cell membrane</keyword>
<protein>
    <submittedName>
        <fullName evidence="7">ATP synthase subunit I</fullName>
    </submittedName>
</protein>
<dbReference type="EMBL" id="JANFQO010000004">
    <property type="protein sequence ID" value="MCQ4164166.1"/>
    <property type="molecule type" value="Genomic_DNA"/>
</dbReference>
<evidence type="ECO:0000256" key="5">
    <source>
        <dbReference type="ARBA" id="ARBA00023136"/>
    </source>
</evidence>
<feature type="transmembrane region" description="Helical" evidence="6">
    <location>
        <begin position="59"/>
        <end position="85"/>
    </location>
</feature>
<feature type="transmembrane region" description="Helical" evidence="6">
    <location>
        <begin position="91"/>
        <end position="110"/>
    </location>
</feature>
<name>A0ABT1QPF2_9GAMM</name>
<dbReference type="InterPro" id="IPR005598">
    <property type="entry name" value="ATP_synth_I"/>
</dbReference>
<feature type="transmembrane region" description="Helical" evidence="6">
    <location>
        <begin position="28"/>
        <end position="47"/>
    </location>
</feature>
<feature type="transmembrane region" description="Helical" evidence="6">
    <location>
        <begin position="5"/>
        <end position="22"/>
    </location>
</feature>
<keyword evidence="5 6" id="KW-0472">Membrane</keyword>